<protein>
    <submittedName>
        <fullName evidence="2">Uncharacterized protein</fullName>
    </submittedName>
</protein>
<evidence type="ECO:0000256" key="1">
    <source>
        <dbReference type="SAM" id="Phobius"/>
    </source>
</evidence>
<dbReference type="EMBL" id="AP019829">
    <property type="protein sequence ID" value="BBM42996.1"/>
    <property type="molecule type" value="Genomic_DNA"/>
</dbReference>
<sequence>MKILIVIIFYLRIFILIKLLFLSNLNIPKENEIYTYLKFVNFEYTLLIFSNDKKNILNLFINICFLFWLLKIM</sequence>
<evidence type="ECO:0000313" key="3">
    <source>
        <dbReference type="Proteomes" id="UP000321943"/>
    </source>
</evidence>
<keyword evidence="1" id="KW-1133">Transmembrane helix</keyword>
<feature type="transmembrane region" description="Helical" evidence="1">
    <location>
        <begin position="56"/>
        <end position="72"/>
    </location>
</feature>
<reference evidence="2 3" key="1">
    <citation type="submission" date="2019-07" db="EMBL/GenBank/DDBJ databases">
        <title>Complete Genome Sequence of Leptotrichia wadei Strain JCM16777.</title>
        <authorList>
            <person name="Watanabe S."/>
            <person name="Cui L."/>
        </authorList>
    </citation>
    <scope>NUCLEOTIDE SEQUENCE [LARGE SCALE GENOMIC DNA]</scope>
    <source>
        <strain evidence="2 3">JCM16777</strain>
    </source>
</reference>
<proteinExistence type="predicted"/>
<keyword evidence="1" id="KW-0472">Membrane</keyword>
<accession>A0A7U6LAT7</accession>
<gene>
    <name evidence="2" type="ORF">JCM16777_1246</name>
</gene>
<name>A0A7U6LAT7_9FUSO</name>
<keyword evidence="1" id="KW-0812">Transmembrane</keyword>
<organism evidence="2 3">
    <name type="scientific">Leptotrichia wadei</name>
    <dbReference type="NCBI Taxonomy" id="157687"/>
    <lineage>
        <taxon>Bacteria</taxon>
        <taxon>Fusobacteriati</taxon>
        <taxon>Fusobacteriota</taxon>
        <taxon>Fusobacteriia</taxon>
        <taxon>Fusobacteriales</taxon>
        <taxon>Leptotrichiaceae</taxon>
        <taxon>Leptotrichia</taxon>
    </lineage>
</organism>
<evidence type="ECO:0000313" key="2">
    <source>
        <dbReference type="EMBL" id="BBM42996.1"/>
    </source>
</evidence>
<dbReference type="Proteomes" id="UP000321943">
    <property type="component" value="Chromosome"/>
</dbReference>
<dbReference type="AlphaFoldDB" id="A0A7U6LAT7"/>
<dbReference type="KEGG" id="lwd:JCM16777_1246"/>
<feature type="transmembrane region" description="Helical" evidence="1">
    <location>
        <begin position="7"/>
        <end position="27"/>
    </location>
</feature>